<organism evidence="7 8">
    <name type="scientific">Naematelia encephala</name>
    <dbReference type="NCBI Taxonomy" id="71784"/>
    <lineage>
        <taxon>Eukaryota</taxon>
        <taxon>Fungi</taxon>
        <taxon>Dikarya</taxon>
        <taxon>Basidiomycota</taxon>
        <taxon>Agaricomycotina</taxon>
        <taxon>Tremellomycetes</taxon>
        <taxon>Tremellales</taxon>
        <taxon>Naemateliaceae</taxon>
        <taxon>Naematelia</taxon>
    </lineage>
</organism>
<dbReference type="InterPro" id="IPR001841">
    <property type="entry name" value="Znf_RING"/>
</dbReference>
<dbReference type="SUPFAM" id="SSF57850">
    <property type="entry name" value="RING/U-box"/>
    <property type="match status" value="1"/>
</dbReference>
<evidence type="ECO:0000256" key="1">
    <source>
        <dbReference type="ARBA" id="ARBA00022723"/>
    </source>
</evidence>
<evidence type="ECO:0000313" key="7">
    <source>
        <dbReference type="EMBL" id="ORY22957.1"/>
    </source>
</evidence>
<protein>
    <recommendedName>
        <fullName evidence="6">RING-type domain-containing protein</fullName>
    </recommendedName>
</protein>
<dbReference type="STRING" id="71784.A0A1Y2AL59"/>
<feature type="region of interest" description="Disordered" evidence="5">
    <location>
        <begin position="147"/>
        <end position="172"/>
    </location>
</feature>
<evidence type="ECO:0000313" key="8">
    <source>
        <dbReference type="Proteomes" id="UP000193986"/>
    </source>
</evidence>
<dbReference type="PANTHER" id="PTHR15710">
    <property type="entry name" value="E3 UBIQUITIN-PROTEIN LIGASE PRAJA"/>
    <property type="match status" value="1"/>
</dbReference>
<dbReference type="AlphaFoldDB" id="A0A1Y2AL59"/>
<feature type="region of interest" description="Disordered" evidence="5">
    <location>
        <begin position="258"/>
        <end position="303"/>
    </location>
</feature>
<dbReference type="Proteomes" id="UP000193986">
    <property type="component" value="Unassembled WGS sequence"/>
</dbReference>
<feature type="domain" description="RING-type" evidence="6">
    <location>
        <begin position="559"/>
        <end position="602"/>
    </location>
</feature>
<keyword evidence="2 4" id="KW-0863">Zinc-finger</keyword>
<dbReference type="InterPro" id="IPR013083">
    <property type="entry name" value="Znf_RING/FYVE/PHD"/>
</dbReference>
<keyword evidence="8" id="KW-1185">Reference proteome</keyword>
<dbReference type="InParanoid" id="A0A1Y2AL59"/>
<feature type="region of interest" description="Disordered" evidence="5">
    <location>
        <begin position="376"/>
        <end position="398"/>
    </location>
</feature>
<accession>A0A1Y2AL59</accession>
<dbReference type="Pfam" id="PF13639">
    <property type="entry name" value="zf-RING_2"/>
    <property type="match status" value="1"/>
</dbReference>
<dbReference type="EMBL" id="MCFC01000085">
    <property type="protein sequence ID" value="ORY22957.1"/>
    <property type="molecule type" value="Genomic_DNA"/>
</dbReference>
<feature type="compositionally biased region" description="Low complexity" evidence="5">
    <location>
        <begin position="16"/>
        <end position="28"/>
    </location>
</feature>
<gene>
    <name evidence="7" type="ORF">BCR39DRAFT_550245</name>
</gene>
<dbReference type="GO" id="GO:0008270">
    <property type="term" value="F:zinc ion binding"/>
    <property type="evidence" value="ECO:0007669"/>
    <property type="project" value="UniProtKB-KW"/>
</dbReference>
<reference evidence="7 8" key="1">
    <citation type="submission" date="2016-07" db="EMBL/GenBank/DDBJ databases">
        <title>Pervasive Adenine N6-methylation of Active Genes in Fungi.</title>
        <authorList>
            <consortium name="DOE Joint Genome Institute"/>
            <person name="Mondo S.J."/>
            <person name="Dannebaum R.O."/>
            <person name="Kuo R.C."/>
            <person name="Labutti K."/>
            <person name="Haridas S."/>
            <person name="Kuo A."/>
            <person name="Salamov A."/>
            <person name="Ahrendt S.R."/>
            <person name="Lipzen A."/>
            <person name="Sullivan W."/>
            <person name="Andreopoulos W.B."/>
            <person name="Clum A."/>
            <person name="Lindquist E."/>
            <person name="Daum C."/>
            <person name="Ramamoorthy G.K."/>
            <person name="Gryganskyi A."/>
            <person name="Culley D."/>
            <person name="Magnuson J.K."/>
            <person name="James T.Y."/>
            <person name="O'Malley M.A."/>
            <person name="Stajich J.E."/>
            <person name="Spatafora J.W."/>
            <person name="Visel A."/>
            <person name="Grigoriev I.V."/>
        </authorList>
    </citation>
    <scope>NUCLEOTIDE SEQUENCE [LARGE SCALE GENOMIC DNA]</scope>
    <source>
        <strain evidence="7 8">68-887.2</strain>
    </source>
</reference>
<feature type="region of interest" description="Disordered" evidence="5">
    <location>
        <begin position="1"/>
        <end position="123"/>
    </location>
</feature>
<keyword evidence="1" id="KW-0479">Metal-binding</keyword>
<evidence type="ECO:0000259" key="6">
    <source>
        <dbReference type="PROSITE" id="PS50089"/>
    </source>
</evidence>
<name>A0A1Y2AL59_9TREE</name>
<dbReference type="InterPro" id="IPR011016">
    <property type="entry name" value="Znf_RING-CH"/>
</dbReference>
<keyword evidence="3" id="KW-0862">Zinc</keyword>
<comment type="caution">
    <text evidence="7">The sequence shown here is derived from an EMBL/GenBank/DDBJ whole genome shotgun (WGS) entry which is preliminary data.</text>
</comment>
<evidence type="ECO:0000256" key="3">
    <source>
        <dbReference type="ARBA" id="ARBA00022833"/>
    </source>
</evidence>
<proteinExistence type="predicted"/>
<evidence type="ECO:0000256" key="2">
    <source>
        <dbReference type="ARBA" id="ARBA00022771"/>
    </source>
</evidence>
<feature type="compositionally biased region" description="Polar residues" evidence="5">
    <location>
        <begin position="75"/>
        <end position="91"/>
    </location>
</feature>
<evidence type="ECO:0000256" key="4">
    <source>
        <dbReference type="PROSITE-ProRule" id="PRU00175"/>
    </source>
</evidence>
<feature type="compositionally biased region" description="Low complexity" evidence="5">
    <location>
        <begin position="39"/>
        <end position="55"/>
    </location>
</feature>
<evidence type="ECO:0000256" key="5">
    <source>
        <dbReference type="SAM" id="MobiDB-lite"/>
    </source>
</evidence>
<feature type="compositionally biased region" description="Basic and acidic residues" evidence="5">
    <location>
        <begin position="280"/>
        <end position="297"/>
    </location>
</feature>
<dbReference type="SMART" id="SM00744">
    <property type="entry name" value="RINGv"/>
    <property type="match status" value="1"/>
</dbReference>
<dbReference type="PROSITE" id="PS50089">
    <property type="entry name" value="ZF_RING_2"/>
    <property type="match status" value="1"/>
</dbReference>
<dbReference type="Gene3D" id="3.30.40.10">
    <property type="entry name" value="Zinc/RING finger domain, C3HC4 (zinc finger)"/>
    <property type="match status" value="1"/>
</dbReference>
<sequence length="630" mass="71064">MSSLPFILHRSEDPSEQSSSDSEPDQPSTMRPTRLDLATTDSPFDSSSSQDLSQTSPPPLTGYSLPTSRFLVTPSPASTIPNPVSTSSSHTVRPKPFPHSADLLGSASESLRRPSPRPVSNEHEMDVDMPVANDLEASSWRLRRLRRQENEERNSDLPRMGYHRAPRSHSSQAPLGEVDQALENPGWNELGTLRSGLRPTAFRPRPDFENLLGDTLPTNEIRLPPVVSRRHTPQPIRIPPVVGLSSWISEVPQIERDIPRDLSYSPPSVPPPRPSFTSNDDPHDSSLHSNNRSRESGTSRGQYLSDRLARLDALRTQAERLAPDAEWTPPTWRYWNVEQFDNSHDEPAAHGVSASRVASARFNDWHRTVQDAVGRRVSADPSHQNVTPLRPGESESNHHGRNFVGLWGEIPIDSSITGLHDPQHPWDRRSGNRLRLPRSFAEPETRLDGVLPDLDPVVRPPRERGNGFDQTWLDRHWQEMPSAYAGIPEPTLRRLDPTTILSQIKLRPDMPEAERLRVVKLVVRYMSKCPSDRKQPMVESTLEHKSYVNVEVKDKDAFCSVCHDEYEPDTKIAMTPCDHMYHRNCLETWLQTSNGTSCPMCRRDLAVLACLTKMVPGKTRDEAMPLWLAI</sequence>
<dbReference type="SMART" id="SM00184">
    <property type="entry name" value="RING"/>
    <property type="match status" value="1"/>
</dbReference>
<feature type="compositionally biased region" description="Basic and acidic residues" evidence="5">
    <location>
        <begin position="147"/>
        <end position="156"/>
    </location>
</feature>
<dbReference type="OrthoDB" id="8062037at2759"/>